<dbReference type="AlphaFoldDB" id="A0A1H0SUD0"/>
<gene>
    <name evidence="2" type="ORF">B2M23_12190</name>
</gene>
<dbReference type="InterPro" id="IPR012454">
    <property type="entry name" value="DUF1659"/>
</dbReference>
<organism evidence="2 3">
    <name type="scientific">Eubacterium limosum</name>
    <dbReference type="NCBI Taxonomy" id="1736"/>
    <lineage>
        <taxon>Bacteria</taxon>
        <taxon>Bacillati</taxon>
        <taxon>Bacillota</taxon>
        <taxon>Clostridia</taxon>
        <taxon>Eubacteriales</taxon>
        <taxon>Eubacteriaceae</taxon>
        <taxon>Eubacterium</taxon>
    </lineage>
</organism>
<sequence>MAVVKYTKAVALKVVSNYGEQKGKIVKKTKTYGDVKPAATDEALYATYKHIKGLQEPIGEGCMRVTTDDLVENA</sequence>
<dbReference type="RefSeq" id="WP_038352148.1">
    <property type="nucleotide sequence ID" value="NZ_CP019962.1"/>
</dbReference>
<feature type="domain" description="DUF1659" evidence="1">
    <location>
        <begin position="2"/>
        <end position="72"/>
    </location>
</feature>
<dbReference type="Pfam" id="PF07872">
    <property type="entry name" value="DUF1659"/>
    <property type="match status" value="1"/>
</dbReference>
<protein>
    <recommendedName>
        <fullName evidence="1">DUF1659 domain-containing protein</fullName>
    </recommendedName>
</protein>
<reference evidence="3" key="1">
    <citation type="journal article" date="2017" name="Sci. Rep.">
        <title>Determination of the Genome and Primary Transcriptome of Syngas Fermenting Eubacterium limosum ATCC 8486.</title>
        <authorList>
            <person name="Song Y."/>
            <person name="Shin J."/>
            <person name="Jeong Y."/>
            <person name="Jin S."/>
            <person name="Lee J.K."/>
            <person name="Kim D.R."/>
            <person name="Kim S.C."/>
            <person name="Cho S."/>
            <person name="Cho B.K."/>
        </authorList>
    </citation>
    <scope>NUCLEOTIDE SEQUENCE [LARGE SCALE GENOMIC DNA]</scope>
    <source>
        <strain evidence="3">ATCC 8486</strain>
    </source>
</reference>
<evidence type="ECO:0000313" key="2">
    <source>
        <dbReference type="EMBL" id="ARD66264.1"/>
    </source>
</evidence>
<name>A0A1H0SUD0_EUBLI</name>
<dbReference type="EMBL" id="CP019962">
    <property type="protein sequence ID" value="ARD66264.1"/>
    <property type="molecule type" value="Genomic_DNA"/>
</dbReference>
<dbReference type="Proteomes" id="UP000192391">
    <property type="component" value="Chromosome"/>
</dbReference>
<proteinExistence type="predicted"/>
<evidence type="ECO:0000313" key="3">
    <source>
        <dbReference type="Proteomes" id="UP000192391"/>
    </source>
</evidence>
<evidence type="ECO:0000259" key="1">
    <source>
        <dbReference type="Pfam" id="PF07872"/>
    </source>
</evidence>
<dbReference type="OrthoDB" id="1778796at2"/>
<dbReference type="KEGG" id="elim:B2M23_12190"/>
<accession>A0A1H0SUD0</accession>